<dbReference type="eggNOG" id="COG1595">
    <property type="taxonomic scope" value="Bacteria"/>
</dbReference>
<comment type="similarity">
    <text evidence="1">Belongs to the sigma-70 factor family. ECF subfamily.</text>
</comment>
<dbReference type="SUPFAM" id="SSF88946">
    <property type="entry name" value="Sigma2 domain of RNA polymerase sigma factors"/>
    <property type="match status" value="1"/>
</dbReference>
<dbReference type="Gene3D" id="1.10.10.10">
    <property type="entry name" value="Winged helix-like DNA-binding domain superfamily/Winged helix DNA-binding domain"/>
    <property type="match status" value="1"/>
</dbReference>
<keyword evidence="4" id="KW-0238">DNA-binding</keyword>
<dbReference type="InterPro" id="IPR036388">
    <property type="entry name" value="WH-like_DNA-bd_sf"/>
</dbReference>
<name>E3JBA1_PSEI1</name>
<dbReference type="GO" id="GO:0006352">
    <property type="term" value="P:DNA-templated transcription initiation"/>
    <property type="evidence" value="ECO:0007669"/>
    <property type="project" value="InterPro"/>
</dbReference>
<dbReference type="STRING" id="298654.FraEuI1c_0551"/>
<dbReference type="PANTHER" id="PTHR43133">
    <property type="entry name" value="RNA POLYMERASE ECF-TYPE SIGMA FACTO"/>
    <property type="match status" value="1"/>
</dbReference>
<evidence type="ECO:0000313" key="9">
    <source>
        <dbReference type="Proteomes" id="UP000002484"/>
    </source>
</evidence>
<dbReference type="InterPro" id="IPR013249">
    <property type="entry name" value="RNA_pol_sigma70_r4_t2"/>
</dbReference>
<keyword evidence="9" id="KW-1185">Reference proteome</keyword>
<dbReference type="GO" id="GO:0003677">
    <property type="term" value="F:DNA binding"/>
    <property type="evidence" value="ECO:0007669"/>
    <property type="project" value="UniProtKB-KW"/>
</dbReference>
<evidence type="ECO:0000259" key="6">
    <source>
        <dbReference type="Pfam" id="PF04542"/>
    </source>
</evidence>
<keyword evidence="2" id="KW-0805">Transcription regulation</keyword>
<dbReference type="Pfam" id="PF08281">
    <property type="entry name" value="Sigma70_r4_2"/>
    <property type="match status" value="1"/>
</dbReference>
<feature type="domain" description="RNA polymerase sigma-70 region 2" evidence="6">
    <location>
        <begin position="23"/>
        <end position="82"/>
    </location>
</feature>
<sequence>MPDGGAQARRDDRSFEEFVAERGTALLRTAVYLAGDRQAGEDLLQDVLLRAYGRWVKVDEPEAYTRRALVNAATNRRRGYRRSREDLVDLSDSPVERPTLPGGRGDLAGVVGDRHDLLGALRQLPPRQRAVIVLRYFDDLTEAEIAAQLGCRPGSVKTHAARGMSRLRELLGASTVADRMGGVVGPDQVREASA</sequence>
<keyword evidence="5" id="KW-0804">Transcription</keyword>
<evidence type="ECO:0000313" key="8">
    <source>
        <dbReference type="EMBL" id="ADP78631.1"/>
    </source>
</evidence>
<dbReference type="Proteomes" id="UP000002484">
    <property type="component" value="Chromosome"/>
</dbReference>
<reference evidence="8 9" key="1">
    <citation type="submission" date="2010-10" db="EMBL/GenBank/DDBJ databases">
        <title>Complete sequence of Frankia sp. EuI1c.</title>
        <authorList>
            <consortium name="US DOE Joint Genome Institute"/>
            <person name="Lucas S."/>
            <person name="Copeland A."/>
            <person name="Lapidus A."/>
            <person name="Cheng J.-F."/>
            <person name="Bruce D."/>
            <person name="Goodwin L."/>
            <person name="Pitluck S."/>
            <person name="Chertkov O."/>
            <person name="Detter J.C."/>
            <person name="Han C."/>
            <person name="Tapia R."/>
            <person name="Land M."/>
            <person name="Hauser L."/>
            <person name="Jeffries C."/>
            <person name="Kyrpides N."/>
            <person name="Ivanova N."/>
            <person name="Mikhailova N."/>
            <person name="Beauchemin N."/>
            <person name="Sen A."/>
            <person name="Sur S.A."/>
            <person name="Gtari M."/>
            <person name="Wall L."/>
            <person name="Tisa L."/>
            <person name="Woyke T."/>
        </authorList>
    </citation>
    <scope>NUCLEOTIDE SEQUENCE [LARGE SCALE GENOMIC DNA]</scope>
    <source>
        <strain evidence="9">DSM 45817 / CECT 9037 / EuI1c</strain>
    </source>
</reference>
<dbReference type="Pfam" id="PF04542">
    <property type="entry name" value="Sigma70_r2"/>
    <property type="match status" value="1"/>
</dbReference>
<dbReference type="OrthoDB" id="3686693at2"/>
<dbReference type="CDD" id="cd06171">
    <property type="entry name" value="Sigma70_r4"/>
    <property type="match status" value="1"/>
</dbReference>
<dbReference type="InterPro" id="IPR014284">
    <property type="entry name" value="RNA_pol_sigma-70_dom"/>
</dbReference>
<evidence type="ECO:0000256" key="4">
    <source>
        <dbReference type="ARBA" id="ARBA00023125"/>
    </source>
</evidence>
<gene>
    <name evidence="8" type="ordered locus">FraEuI1c_0551</name>
</gene>
<dbReference type="PANTHER" id="PTHR43133:SF50">
    <property type="entry name" value="ECF RNA POLYMERASE SIGMA FACTOR SIGM"/>
    <property type="match status" value="1"/>
</dbReference>
<dbReference type="AlphaFoldDB" id="E3JBA1"/>
<dbReference type="InterPro" id="IPR014325">
    <property type="entry name" value="RNA_pol_sigma-E_actinobac"/>
</dbReference>
<dbReference type="InParanoid" id="E3JBA1"/>
<dbReference type="RefSeq" id="WP_013421753.1">
    <property type="nucleotide sequence ID" value="NC_014666.1"/>
</dbReference>
<dbReference type="SUPFAM" id="SSF88659">
    <property type="entry name" value="Sigma3 and sigma4 domains of RNA polymerase sigma factors"/>
    <property type="match status" value="1"/>
</dbReference>
<dbReference type="NCBIfam" id="TIGR02983">
    <property type="entry name" value="SigE-fam_strep"/>
    <property type="match status" value="1"/>
</dbReference>
<protein>
    <submittedName>
        <fullName evidence="8">RNA polymerase, sigma-24 subunit, ECF subfamily</fullName>
    </submittedName>
</protein>
<dbReference type="NCBIfam" id="TIGR02937">
    <property type="entry name" value="sigma70-ECF"/>
    <property type="match status" value="1"/>
</dbReference>
<evidence type="ECO:0000259" key="7">
    <source>
        <dbReference type="Pfam" id="PF08281"/>
    </source>
</evidence>
<dbReference type="EMBL" id="CP002299">
    <property type="protein sequence ID" value="ADP78631.1"/>
    <property type="molecule type" value="Genomic_DNA"/>
</dbReference>
<accession>E3JBA1</accession>
<feature type="domain" description="RNA polymerase sigma factor 70 region 4 type 2" evidence="7">
    <location>
        <begin position="116"/>
        <end position="167"/>
    </location>
</feature>
<dbReference type="KEGG" id="fri:FraEuI1c_0551"/>
<evidence type="ECO:0000256" key="3">
    <source>
        <dbReference type="ARBA" id="ARBA00023082"/>
    </source>
</evidence>
<keyword evidence="3" id="KW-0731">Sigma factor</keyword>
<dbReference type="InterPro" id="IPR007627">
    <property type="entry name" value="RNA_pol_sigma70_r2"/>
</dbReference>
<evidence type="ECO:0000256" key="2">
    <source>
        <dbReference type="ARBA" id="ARBA00023015"/>
    </source>
</evidence>
<organism evidence="8 9">
    <name type="scientific">Pseudofrankia inefficax (strain DSM 45817 / CECT 9037 / DDB 130130 / EuI1c)</name>
    <name type="common">Frankia inefficax</name>
    <dbReference type="NCBI Taxonomy" id="298654"/>
    <lineage>
        <taxon>Bacteria</taxon>
        <taxon>Bacillati</taxon>
        <taxon>Actinomycetota</taxon>
        <taxon>Actinomycetes</taxon>
        <taxon>Frankiales</taxon>
        <taxon>Frankiaceae</taxon>
        <taxon>Pseudofrankia</taxon>
    </lineage>
</organism>
<evidence type="ECO:0000256" key="5">
    <source>
        <dbReference type="ARBA" id="ARBA00023163"/>
    </source>
</evidence>
<proteinExistence type="inferred from homology"/>
<dbReference type="HOGENOM" id="CLU_047691_15_4_11"/>
<dbReference type="Gene3D" id="1.10.1740.10">
    <property type="match status" value="1"/>
</dbReference>
<dbReference type="InterPro" id="IPR013324">
    <property type="entry name" value="RNA_pol_sigma_r3/r4-like"/>
</dbReference>
<evidence type="ECO:0000256" key="1">
    <source>
        <dbReference type="ARBA" id="ARBA00010641"/>
    </source>
</evidence>
<dbReference type="InterPro" id="IPR013325">
    <property type="entry name" value="RNA_pol_sigma_r2"/>
</dbReference>
<dbReference type="GO" id="GO:0016987">
    <property type="term" value="F:sigma factor activity"/>
    <property type="evidence" value="ECO:0007669"/>
    <property type="project" value="UniProtKB-KW"/>
</dbReference>
<dbReference type="InterPro" id="IPR039425">
    <property type="entry name" value="RNA_pol_sigma-70-like"/>
</dbReference>